<dbReference type="AlphaFoldDB" id="A0A8H5TLC2"/>
<keyword evidence="5 6" id="KW-0032">Aminotransferase</keyword>
<dbReference type="GO" id="GO:0030170">
    <property type="term" value="F:pyridoxal phosphate binding"/>
    <property type="evidence" value="ECO:0007669"/>
    <property type="project" value="InterPro"/>
</dbReference>
<evidence type="ECO:0000313" key="6">
    <source>
        <dbReference type="EMBL" id="KAF5672263.1"/>
    </source>
</evidence>
<protein>
    <recommendedName>
        <fullName evidence="5">Ornithine aminotransferase</fullName>
        <ecNumber evidence="5">2.6.1.13</ecNumber>
    </recommendedName>
</protein>
<dbReference type="PANTHER" id="PTHR11986">
    <property type="entry name" value="AMINOTRANSFERASE CLASS III"/>
    <property type="match status" value="1"/>
</dbReference>
<dbReference type="PANTHER" id="PTHR11986:SF18">
    <property type="entry name" value="ORNITHINE AMINOTRANSFERASE, MITOCHONDRIAL"/>
    <property type="match status" value="1"/>
</dbReference>
<comment type="catalytic activity">
    <reaction evidence="5">
        <text>a 2-oxocarboxylate + L-ornithine = L-glutamate 5-semialdehyde + an L-alpha-amino acid</text>
        <dbReference type="Rhea" id="RHEA:13877"/>
        <dbReference type="ChEBI" id="CHEBI:35179"/>
        <dbReference type="ChEBI" id="CHEBI:46911"/>
        <dbReference type="ChEBI" id="CHEBI:58066"/>
        <dbReference type="ChEBI" id="CHEBI:59869"/>
        <dbReference type="EC" id="2.6.1.13"/>
    </reaction>
</comment>
<dbReference type="InterPro" id="IPR005814">
    <property type="entry name" value="Aminotrans_3"/>
</dbReference>
<evidence type="ECO:0000256" key="5">
    <source>
        <dbReference type="RuleBase" id="RU365036"/>
    </source>
</evidence>
<comment type="pathway">
    <text evidence="5">Amino-acid biosynthesis; L-proline biosynthesis; L-glutamate 5-semialdehyde from L-ornithine: step 1/1.</text>
</comment>
<dbReference type="CDD" id="cd00610">
    <property type="entry name" value="OAT_like"/>
    <property type="match status" value="1"/>
</dbReference>
<dbReference type="InterPro" id="IPR015422">
    <property type="entry name" value="PyrdxlP-dep_Trfase_small"/>
</dbReference>
<accession>A0A8H5TLC2</accession>
<keyword evidence="5 6" id="KW-0808">Transferase</keyword>
<reference evidence="7" key="1">
    <citation type="journal article" date="2020" name="BMC Genomics">
        <title>Correction to: Identification and distribution of gene clusters required for synthesis of sphingolipid metabolism inhibitors in diverse species of the filamentous fungus Fusarium.</title>
        <authorList>
            <person name="Kim H.S."/>
            <person name="Lohmar J.M."/>
            <person name="Busman M."/>
            <person name="Brown D.W."/>
            <person name="Naumann T.A."/>
            <person name="Divon H.H."/>
            <person name="Lysoe E."/>
            <person name="Uhlig S."/>
            <person name="Proctor R.H."/>
        </authorList>
    </citation>
    <scope>NUCLEOTIDE SEQUENCE [LARGE SCALE GENOMIC DNA]</scope>
    <source>
        <strain evidence="7">NRRL 25331</strain>
    </source>
</reference>
<dbReference type="Proteomes" id="UP000572754">
    <property type="component" value="Unassembled WGS sequence"/>
</dbReference>
<dbReference type="Gene3D" id="3.40.640.10">
    <property type="entry name" value="Type I PLP-dependent aspartate aminotransferase-like (Major domain)"/>
    <property type="match status" value="1"/>
</dbReference>
<dbReference type="GO" id="GO:0005737">
    <property type="term" value="C:cytoplasm"/>
    <property type="evidence" value="ECO:0007669"/>
    <property type="project" value="TreeGrafter"/>
</dbReference>
<dbReference type="GO" id="GO:0004587">
    <property type="term" value="F:ornithine aminotransferase activity"/>
    <property type="evidence" value="ECO:0007669"/>
    <property type="project" value="UniProtKB-EC"/>
</dbReference>
<gene>
    <name evidence="6" type="ORF">FCIRC_8460</name>
</gene>
<comment type="similarity">
    <text evidence="2 4">Belongs to the class-III pyridoxal-phosphate-dependent aminotransferase family.</text>
</comment>
<dbReference type="GO" id="GO:0042802">
    <property type="term" value="F:identical protein binding"/>
    <property type="evidence" value="ECO:0007669"/>
    <property type="project" value="TreeGrafter"/>
</dbReference>
<dbReference type="InterPro" id="IPR050103">
    <property type="entry name" value="Class-III_PLP-dep_AT"/>
</dbReference>
<proteinExistence type="inferred from homology"/>
<evidence type="ECO:0000256" key="4">
    <source>
        <dbReference type="RuleBase" id="RU003560"/>
    </source>
</evidence>
<keyword evidence="7" id="KW-1185">Reference proteome</keyword>
<dbReference type="EC" id="2.6.1.13" evidence="5"/>
<evidence type="ECO:0000256" key="2">
    <source>
        <dbReference type="ARBA" id="ARBA00008954"/>
    </source>
</evidence>
<dbReference type="GO" id="GO:0055129">
    <property type="term" value="P:L-proline biosynthetic process"/>
    <property type="evidence" value="ECO:0007669"/>
    <property type="project" value="UniProtKB-UniPathway"/>
</dbReference>
<comment type="cofactor">
    <cofactor evidence="1 5">
        <name>pyridoxal 5'-phosphate</name>
        <dbReference type="ChEBI" id="CHEBI:597326"/>
    </cofactor>
</comment>
<dbReference type="Gene3D" id="3.90.1150.10">
    <property type="entry name" value="Aspartate Aminotransferase, domain 1"/>
    <property type="match status" value="1"/>
</dbReference>
<name>A0A8H5TLC2_FUSCI</name>
<dbReference type="UniPathway" id="UPA00098">
    <property type="reaction ID" value="UER00358"/>
</dbReference>
<dbReference type="EMBL" id="JAAQPE010000279">
    <property type="protein sequence ID" value="KAF5672263.1"/>
    <property type="molecule type" value="Genomic_DNA"/>
</dbReference>
<dbReference type="InterPro" id="IPR015424">
    <property type="entry name" value="PyrdxlP-dep_Trfase"/>
</dbReference>
<evidence type="ECO:0000256" key="3">
    <source>
        <dbReference type="ARBA" id="ARBA00022898"/>
    </source>
</evidence>
<dbReference type="Pfam" id="PF00202">
    <property type="entry name" value="Aminotran_3"/>
    <property type="match status" value="1"/>
</dbReference>
<dbReference type="GO" id="GO:0019544">
    <property type="term" value="P:L-arginine catabolic process to L-glutamate"/>
    <property type="evidence" value="ECO:0007669"/>
    <property type="project" value="TreeGrafter"/>
</dbReference>
<sequence>MAPSVTSPQVPVLSEKTVRHVNTWSKHIRGGFPTLPVAVESAKDHTITDVDGKEYIDFIGQFAVMNFGYFHPKIAKAAVDQIYKMPLSGTGRVISARCTWNSQSGSLTGSEAVESAVKIARKWAYLKKGIPQDQAHILTVDQCYHGLTLSTMPMATISQKHFGQHLPNVGPYAPTSGKLVPFGDIDTSREVFEEDGERLAAFFVEPVQGWAGTVIPPKGYLKAAQDLCRKHNVLLVCYEIQAGYGRTGKDLSFHHEPELEPDMVTLGKGIAGGYYPMSVVMGKKHVMDLLNKSEILSTFGASPIALSAALATLDVLEDEKISERSERLGILLEKTIKELNPPHVKELRGIALFQSLVLDQSVPGVTPRRVQALAAHYGVLVGIGADRLRFSPPLTTTEEDLVKALRIIAQCLRKSRVWEILPEAISVGKWLHTGSEDRLTKSVTYAGWLWNVFNKILKFKEVVI</sequence>
<dbReference type="SUPFAM" id="SSF53383">
    <property type="entry name" value="PLP-dependent transferases"/>
    <property type="match status" value="1"/>
</dbReference>
<dbReference type="PIRSF" id="PIRSF000521">
    <property type="entry name" value="Transaminase_4ab_Lys_Orn"/>
    <property type="match status" value="1"/>
</dbReference>
<evidence type="ECO:0000256" key="1">
    <source>
        <dbReference type="ARBA" id="ARBA00001933"/>
    </source>
</evidence>
<evidence type="ECO:0000313" key="7">
    <source>
        <dbReference type="Proteomes" id="UP000572754"/>
    </source>
</evidence>
<comment type="caution">
    <text evidence="6">The sequence shown here is derived from an EMBL/GenBank/DDBJ whole genome shotgun (WGS) entry which is preliminary data.</text>
</comment>
<keyword evidence="3 4" id="KW-0663">Pyridoxal phosphate</keyword>
<reference evidence="6 7" key="2">
    <citation type="submission" date="2020-05" db="EMBL/GenBank/DDBJ databases">
        <title>Identification and distribution of gene clusters putatively required for synthesis of sphingolipid metabolism inhibitors in phylogenetically diverse species of the filamentous fungus Fusarium.</title>
        <authorList>
            <person name="Kim H.-S."/>
            <person name="Busman M."/>
            <person name="Brown D.W."/>
            <person name="Divon H."/>
            <person name="Uhlig S."/>
            <person name="Proctor R.H."/>
        </authorList>
    </citation>
    <scope>NUCLEOTIDE SEQUENCE [LARGE SCALE GENOMIC DNA]</scope>
    <source>
        <strain evidence="6 7">NRRL 25331</strain>
    </source>
</reference>
<organism evidence="6 7">
    <name type="scientific">Fusarium circinatum</name>
    <name type="common">Pitch canker fungus</name>
    <name type="synonym">Gibberella circinata</name>
    <dbReference type="NCBI Taxonomy" id="48490"/>
    <lineage>
        <taxon>Eukaryota</taxon>
        <taxon>Fungi</taxon>
        <taxon>Dikarya</taxon>
        <taxon>Ascomycota</taxon>
        <taxon>Pezizomycotina</taxon>
        <taxon>Sordariomycetes</taxon>
        <taxon>Hypocreomycetidae</taxon>
        <taxon>Hypocreales</taxon>
        <taxon>Nectriaceae</taxon>
        <taxon>Fusarium</taxon>
        <taxon>Fusarium fujikuroi species complex</taxon>
    </lineage>
</organism>
<dbReference type="GO" id="GO:0010121">
    <property type="term" value="P:L-arginine catabolic process to proline via ornithine"/>
    <property type="evidence" value="ECO:0007669"/>
    <property type="project" value="TreeGrafter"/>
</dbReference>
<dbReference type="InterPro" id="IPR015421">
    <property type="entry name" value="PyrdxlP-dep_Trfase_major"/>
</dbReference>